<dbReference type="PRINTS" id="PR00111">
    <property type="entry name" value="ABHYDROLASE"/>
</dbReference>
<dbReference type="InterPro" id="IPR029058">
    <property type="entry name" value="AB_hydrolase_fold"/>
</dbReference>
<gene>
    <name evidence="2" type="ORF">METZ01_LOCUS214380</name>
</gene>
<protein>
    <recommendedName>
        <fullName evidence="1">AB hydrolase-1 domain-containing protein</fullName>
    </recommendedName>
</protein>
<dbReference type="PANTHER" id="PTHR46438">
    <property type="entry name" value="ALPHA/BETA-HYDROLASES SUPERFAMILY PROTEIN"/>
    <property type="match status" value="1"/>
</dbReference>
<dbReference type="PANTHER" id="PTHR46438:SF11">
    <property type="entry name" value="LIPASE-RELATED"/>
    <property type="match status" value="1"/>
</dbReference>
<organism evidence="2">
    <name type="scientific">marine metagenome</name>
    <dbReference type="NCBI Taxonomy" id="408172"/>
    <lineage>
        <taxon>unclassified sequences</taxon>
        <taxon>metagenomes</taxon>
        <taxon>ecological metagenomes</taxon>
    </lineage>
</organism>
<reference evidence="2" key="1">
    <citation type="submission" date="2018-05" db="EMBL/GenBank/DDBJ databases">
        <authorList>
            <person name="Lanie J.A."/>
            <person name="Ng W.-L."/>
            <person name="Kazmierczak K.M."/>
            <person name="Andrzejewski T.M."/>
            <person name="Davidsen T.M."/>
            <person name="Wayne K.J."/>
            <person name="Tettelin H."/>
            <person name="Glass J.I."/>
            <person name="Rusch D."/>
            <person name="Podicherti R."/>
            <person name="Tsui H.-C.T."/>
            <person name="Winkler M.E."/>
        </authorList>
    </citation>
    <scope>NUCLEOTIDE SEQUENCE</scope>
</reference>
<feature type="domain" description="AB hydrolase-1" evidence="1">
    <location>
        <begin position="34"/>
        <end position="156"/>
    </location>
</feature>
<dbReference type="InterPro" id="IPR000073">
    <property type="entry name" value="AB_hydrolase_1"/>
</dbReference>
<dbReference type="SUPFAM" id="SSF53474">
    <property type="entry name" value="alpha/beta-Hydrolases"/>
    <property type="match status" value="1"/>
</dbReference>
<dbReference type="EMBL" id="UINC01049577">
    <property type="protein sequence ID" value="SVB61526.1"/>
    <property type="molecule type" value="Genomic_DNA"/>
</dbReference>
<evidence type="ECO:0000259" key="1">
    <source>
        <dbReference type="Pfam" id="PF00561"/>
    </source>
</evidence>
<name>A0A382FEL3_9ZZZZ</name>
<feature type="non-terminal residue" evidence="2">
    <location>
        <position position="274"/>
    </location>
</feature>
<evidence type="ECO:0000313" key="2">
    <source>
        <dbReference type="EMBL" id="SVB61526.1"/>
    </source>
</evidence>
<dbReference type="AlphaFoldDB" id="A0A382FEL3"/>
<dbReference type="Gene3D" id="3.40.50.1820">
    <property type="entry name" value="alpha/beta hydrolase"/>
    <property type="match status" value="1"/>
</dbReference>
<dbReference type="Pfam" id="PF00561">
    <property type="entry name" value="Abhydrolase_1"/>
    <property type="match status" value="1"/>
</dbReference>
<proteinExistence type="predicted"/>
<accession>A0A382FEL3</accession>
<sequence>MSEIAVSPPKGEFVSVGDLEVHYNDYGNDDHGSVIFIHGSGPGASGHSNFKGNIQYLVDAGYRVVVPDMPGFGYSSKPVDRDYTTDFFRAALVGLIEGLGIRQCALIGNSLGGAISIRTALDHPGLISKLVLMAPGGIEELDTYMAMPAMAKMISNFVGGALDREGLRNVLKTLVYDPGHVTDELVDERWAVLQNQPPEVLGRMIIPNMEAELGNLQCPVLSFWGIDDELLPAGGGLKITRACKPSRNIEVADCGHWVMVEHQRMFNAACLDFL</sequence>